<dbReference type="InterPro" id="IPR025657">
    <property type="entry name" value="RadC_JAB"/>
</dbReference>
<protein>
    <submittedName>
        <fullName evidence="8">DNA repair protein RadC</fullName>
    </submittedName>
</protein>
<keyword evidence="2" id="KW-0645">Protease</keyword>
<evidence type="ECO:0000256" key="1">
    <source>
        <dbReference type="ARBA" id="ARBA00010243"/>
    </source>
</evidence>
<sequence length="145" mass="15944">MKRLDVVSLKMVKEASFPFETRTIRSPNDAMRLAKSFIGDADREICGLITLDTKNKVNAIHVVSIGSLNASLVHPREVFKLAILSSSASILIFHNHPSGCPQSSPEDIQITQRLKESAEILGIDLLDHIIIGDSGFYSMKENGII</sequence>
<reference evidence="8 9" key="1">
    <citation type="submission" date="2018-05" db="EMBL/GenBank/DDBJ databases">
        <title>Paenibacillus flagellatus sp. nov., isolated from selenium mineral soil.</title>
        <authorList>
            <person name="Dai X."/>
        </authorList>
    </citation>
    <scope>NUCLEOTIDE SEQUENCE [LARGE SCALE GENOMIC DNA]</scope>
    <source>
        <strain evidence="8 9">DXL2</strain>
    </source>
</reference>
<evidence type="ECO:0000256" key="2">
    <source>
        <dbReference type="ARBA" id="ARBA00022670"/>
    </source>
</evidence>
<dbReference type="InterPro" id="IPR037518">
    <property type="entry name" value="MPN"/>
</dbReference>
<dbReference type="GO" id="GO:0006508">
    <property type="term" value="P:proteolysis"/>
    <property type="evidence" value="ECO:0007669"/>
    <property type="project" value="UniProtKB-KW"/>
</dbReference>
<accession>A0A2V5JU05</accession>
<comment type="similarity">
    <text evidence="1">Belongs to the UPF0758 family.</text>
</comment>
<dbReference type="PROSITE" id="PS01302">
    <property type="entry name" value="UPF0758"/>
    <property type="match status" value="1"/>
</dbReference>
<evidence type="ECO:0000256" key="4">
    <source>
        <dbReference type="ARBA" id="ARBA00022801"/>
    </source>
</evidence>
<dbReference type="Gene3D" id="3.40.140.10">
    <property type="entry name" value="Cytidine Deaminase, domain 2"/>
    <property type="match status" value="1"/>
</dbReference>
<evidence type="ECO:0000313" key="9">
    <source>
        <dbReference type="Proteomes" id="UP000247476"/>
    </source>
</evidence>
<dbReference type="AlphaFoldDB" id="A0A2V5JU05"/>
<dbReference type="InterPro" id="IPR001405">
    <property type="entry name" value="UPF0758"/>
</dbReference>
<gene>
    <name evidence="8" type="ORF">DLM86_31295</name>
</gene>
<keyword evidence="9" id="KW-1185">Reference proteome</keyword>
<dbReference type="PANTHER" id="PTHR30471">
    <property type="entry name" value="DNA REPAIR PROTEIN RADC"/>
    <property type="match status" value="1"/>
</dbReference>
<dbReference type="GO" id="GO:0046872">
    <property type="term" value="F:metal ion binding"/>
    <property type="evidence" value="ECO:0007669"/>
    <property type="project" value="UniProtKB-KW"/>
</dbReference>
<dbReference type="Pfam" id="PF04002">
    <property type="entry name" value="RadC"/>
    <property type="match status" value="1"/>
</dbReference>
<organism evidence="8 9">
    <name type="scientific">Paenibacillus flagellatus</name>
    <dbReference type="NCBI Taxonomy" id="2211139"/>
    <lineage>
        <taxon>Bacteria</taxon>
        <taxon>Bacillati</taxon>
        <taxon>Bacillota</taxon>
        <taxon>Bacilli</taxon>
        <taxon>Bacillales</taxon>
        <taxon>Paenibacillaceae</taxon>
        <taxon>Paenibacillus</taxon>
    </lineage>
</organism>
<evidence type="ECO:0000256" key="3">
    <source>
        <dbReference type="ARBA" id="ARBA00022723"/>
    </source>
</evidence>
<keyword evidence="4" id="KW-0378">Hydrolase</keyword>
<keyword evidence="5" id="KW-0862">Zinc</keyword>
<keyword evidence="6" id="KW-0482">Metalloprotease</keyword>
<keyword evidence="3" id="KW-0479">Metal-binding</keyword>
<feature type="domain" description="MPN" evidence="7">
    <location>
        <begin position="23"/>
        <end position="145"/>
    </location>
</feature>
<dbReference type="OrthoDB" id="9804482at2"/>
<proteinExistence type="inferred from homology"/>
<dbReference type="PANTHER" id="PTHR30471:SF3">
    <property type="entry name" value="UPF0758 PROTEIN YEES-RELATED"/>
    <property type="match status" value="1"/>
</dbReference>
<dbReference type="CDD" id="cd08071">
    <property type="entry name" value="MPN_DUF2466"/>
    <property type="match status" value="1"/>
</dbReference>
<comment type="caution">
    <text evidence="8">The sequence shown here is derived from an EMBL/GenBank/DDBJ whole genome shotgun (WGS) entry which is preliminary data.</text>
</comment>
<dbReference type="GO" id="GO:0008237">
    <property type="term" value="F:metallopeptidase activity"/>
    <property type="evidence" value="ECO:0007669"/>
    <property type="project" value="UniProtKB-KW"/>
</dbReference>
<dbReference type="Proteomes" id="UP000247476">
    <property type="component" value="Unassembled WGS sequence"/>
</dbReference>
<dbReference type="EMBL" id="QJVJ01000026">
    <property type="protein sequence ID" value="PYI49999.1"/>
    <property type="molecule type" value="Genomic_DNA"/>
</dbReference>
<name>A0A2V5JU05_9BACL</name>
<evidence type="ECO:0000259" key="7">
    <source>
        <dbReference type="PROSITE" id="PS50249"/>
    </source>
</evidence>
<dbReference type="InterPro" id="IPR020891">
    <property type="entry name" value="UPF0758_CS"/>
</dbReference>
<evidence type="ECO:0000313" key="8">
    <source>
        <dbReference type="EMBL" id="PYI49999.1"/>
    </source>
</evidence>
<evidence type="ECO:0000256" key="6">
    <source>
        <dbReference type="ARBA" id="ARBA00023049"/>
    </source>
</evidence>
<dbReference type="PROSITE" id="PS50249">
    <property type="entry name" value="MPN"/>
    <property type="match status" value="1"/>
</dbReference>
<evidence type="ECO:0000256" key="5">
    <source>
        <dbReference type="ARBA" id="ARBA00022833"/>
    </source>
</evidence>